<dbReference type="RefSeq" id="WP_214534454.1">
    <property type="nucleotide sequence ID" value="NZ_JAHFVK010000001.1"/>
</dbReference>
<dbReference type="Gene3D" id="1.20.120.340">
    <property type="entry name" value="Flagellar protein FliS"/>
    <property type="match status" value="1"/>
</dbReference>
<keyword evidence="1" id="KW-0282">Flagellum</keyword>
<reference evidence="1 2" key="1">
    <citation type="submission" date="2021-05" db="EMBL/GenBank/DDBJ databases">
        <title>Croceibacterium sp. LX-88 genome sequence.</title>
        <authorList>
            <person name="Luo X."/>
        </authorList>
    </citation>
    <scope>NUCLEOTIDE SEQUENCE [LARGE SCALE GENOMIC DNA]</scope>
    <source>
        <strain evidence="1 2">LX-88</strain>
    </source>
</reference>
<dbReference type="EMBL" id="JAHFVK010000001">
    <property type="protein sequence ID" value="MBT2133178.1"/>
    <property type="molecule type" value="Genomic_DNA"/>
</dbReference>
<comment type="caution">
    <text evidence="1">The sequence shown here is derived from an EMBL/GenBank/DDBJ whole genome shotgun (WGS) entry which is preliminary data.</text>
</comment>
<gene>
    <name evidence="1" type="ORF">KK137_02425</name>
</gene>
<proteinExistence type="predicted"/>
<keyword evidence="1" id="KW-0969">Cilium</keyword>
<dbReference type="Proteomes" id="UP000811255">
    <property type="component" value="Unassembled WGS sequence"/>
</dbReference>
<name>A0ABS5W075_9SPHN</name>
<accession>A0ABS5W075</accession>
<keyword evidence="2" id="KW-1185">Reference proteome</keyword>
<sequence length="124" mass="13366">MLAFTDPREAYRRSEIEARIQGIGDPGDLVRICIEQVVGGLGLALITNKRPDPAARSKALSRALSALIALEMGVDQSAPLAPALMQLYGAAKRTILDSVISFDSEMLGRVRADFIEIGRTLKNA</sequence>
<dbReference type="InterPro" id="IPR036584">
    <property type="entry name" value="FliS_sf"/>
</dbReference>
<evidence type="ECO:0000313" key="2">
    <source>
        <dbReference type="Proteomes" id="UP000811255"/>
    </source>
</evidence>
<evidence type="ECO:0000313" key="1">
    <source>
        <dbReference type="EMBL" id="MBT2133178.1"/>
    </source>
</evidence>
<dbReference type="SUPFAM" id="SSF101116">
    <property type="entry name" value="Flagellar export chaperone FliS"/>
    <property type="match status" value="1"/>
</dbReference>
<keyword evidence="1" id="KW-0966">Cell projection</keyword>
<organism evidence="1 2">
    <name type="scientific">Croceibacterium selenioxidans</name>
    <dbReference type="NCBI Taxonomy" id="2838833"/>
    <lineage>
        <taxon>Bacteria</taxon>
        <taxon>Pseudomonadati</taxon>
        <taxon>Pseudomonadota</taxon>
        <taxon>Alphaproteobacteria</taxon>
        <taxon>Sphingomonadales</taxon>
        <taxon>Erythrobacteraceae</taxon>
        <taxon>Croceibacterium</taxon>
    </lineage>
</organism>
<protein>
    <submittedName>
        <fullName evidence="1">Flagellar protein FliS</fullName>
    </submittedName>
</protein>